<organism evidence="10 11">
    <name type="scientific">Nepenthes gracilis</name>
    <name type="common">Slender pitcher plant</name>
    <dbReference type="NCBI Taxonomy" id="150966"/>
    <lineage>
        <taxon>Eukaryota</taxon>
        <taxon>Viridiplantae</taxon>
        <taxon>Streptophyta</taxon>
        <taxon>Embryophyta</taxon>
        <taxon>Tracheophyta</taxon>
        <taxon>Spermatophyta</taxon>
        <taxon>Magnoliopsida</taxon>
        <taxon>eudicotyledons</taxon>
        <taxon>Gunneridae</taxon>
        <taxon>Pentapetalae</taxon>
        <taxon>Caryophyllales</taxon>
        <taxon>Nepenthaceae</taxon>
        <taxon>Nepenthes</taxon>
    </lineage>
</organism>
<feature type="domain" description="AP2/ERF" evidence="9">
    <location>
        <begin position="195"/>
        <end position="253"/>
    </location>
</feature>
<comment type="caution">
    <text evidence="10">The sequence shown here is derived from an EMBL/GenBank/DDBJ whole genome shotgun (WGS) entry which is preliminary data.</text>
</comment>
<dbReference type="Pfam" id="PF00847">
    <property type="entry name" value="AP2"/>
    <property type="match status" value="1"/>
</dbReference>
<dbReference type="PANTHER" id="PTHR31190">
    <property type="entry name" value="DNA-BINDING DOMAIN"/>
    <property type="match status" value="1"/>
</dbReference>
<feature type="region of interest" description="Disordered" evidence="8">
    <location>
        <begin position="132"/>
        <end position="155"/>
    </location>
</feature>
<keyword evidence="2" id="KW-0936">Ethylene signaling pathway</keyword>
<evidence type="ECO:0000256" key="6">
    <source>
        <dbReference type="ARBA" id="ARBA00023163"/>
    </source>
</evidence>
<evidence type="ECO:0000256" key="2">
    <source>
        <dbReference type="ARBA" id="ARBA00022745"/>
    </source>
</evidence>
<evidence type="ECO:0000256" key="1">
    <source>
        <dbReference type="ARBA" id="ARBA00004123"/>
    </source>
</evidence>
<dbReference type="Proteomes" id="UP001279734">
    <property type="component" value="Unassembled WGS sequence"/>
</dbReference>
<dbReference type="AlphaFoldDB" id="A0AAD3SFE9"/>
<evidence type="ECO:0000313" key="11">
    <source>
        <dbReference type="Proteomes" id="UP001279734"/>
    </source>
</evidence>
<evidence type="ECO:0000256" key="3">
    <source>
        <dbReference type="ARBA" id="ARBA00023015"/>
    </source>
</evidence>
<gene>
    <name evidence="10" type="ORF">Nepgr_011413</name>
</gene>
<dbReference type="FunFam" id="3.30.730.10:FF:000001">
    <property type="entry name" value="Ethylene-responsive transcription factor 2"/>
    <property type="match status" value="1"/>
</dbReference>
<dbReference type="GO" id="GO:0005634">
    <property type="term" value="C:nucleus"/>
    <property type="evidence" value="ECO:0007669"/>
    <property type="project" value="UniProtKB-SubCell"/>
</dbReference>
<keyword evidence="5" id="KW-0010">Activator</keyword>
<keyword evidence="3" id="KW-0805">Transcription regulation</keyword>
<accession>A0AAD3SFE9</accession>
<evidence type="ECO:0000256" key="5">
    <source>
        <dbReference type="ARBA" id="ARBA00023159"/>
    </source>
</evidence>
<protein>
    <recommendedName>
        <fullName evidence="9">AP2/ERF domain-containing protein</fullName>
    </recommendedName>
</protein>
<proteinExistence type="predicted"/>
<reference evidence="10" key="1">
    <citation type="submission" date="2023-05" db="EMBL/GenBank/DDBJ databases">
        <title>Nepenthes gracilis genome sequencing.</title>
        <authorList>
            <person name="Fukushima K."/>
        </authorList>
    </citation>
    <scope>NUCLEOTIDE SEQUENCE</scope>
    <source>
        <strain evidence="10">SING2019-196</strain>
    </source>
</reference>
<keyword evidence="6" id="KW-0804">Transcription</keyword>
<comment type="subcellular location">
    <subcellularLocation>
        <location evidence="1">Nucleus</location>
    </subcellularLocation>
</comment>
<evidence type="ECO:0000256" key="7">
    <source>
        <dbReference type="ARBA" id="ARBA00023242"/>
    </source>
</evidence>
<dbReference type="PRINTS" id="PR00367">
    <property type="entry name" value="ETHRSPELEMNT"/>
</dbReference>
<name>A0AAD3SFE9_NEPGR</name>
<dbReference type="InterPro" id="IPR001471">
    <property type="entry name" value="AP2/ERF_dom"/>
</dbReference>
<evidence type="ECO:0000259" key="9">
    <source>
        <dbReference type="PROSITE" id="PS51032"/>
    </source>
</evidence>
<dbReference type="PANTHER" id="PTHR31190:SF499">
    <property type="entry name" value="ETHYLENE-RESPONSIVE TRANSCRIPTION FACTOR ERF105"/>
    <property type="match status" value="1"/>
</dbReference>
<dbReference type="Gene3D" id="3.30.730.10">
    <property type="entry name" value="AP2/ERF domain"/>
    <property type="match status" value="1"/>
</dbReference>
<dbReference type="GO" id="GO:0009873">
    <property type="term" value="P:ethylene-activated signaling pathway"/>
    <property type="evidence" value="ECO:0007669"/>
    <property type="project" value="UniProtKB-KW"/>
</dbReference>
<dbReference type="InterPro" id="IPR044808">
    <property type="entry name" value="ERF_plant"/>
</dbReference>
<dbReference type="EMBL" id="BSYO01000009">
    <property type="protein sequence ID" value="GMH09572.1"/>
    <property type="molecule type" value="Genomic_DNA"/>
</dbReference>
<feature type="region of interest" description="Disordered" evidence="8">
    <location>
        <begin position="259"/>
        <end position="305"/>
    </location>
</feature>
<sequence>MATADEAKALEFIRQHLFAEPSPVANFIPTDIVHMNSVNFSLNQLNSAAQPEVSSSESYSSCSRTSSSASTITMPEYLGSEEAQKNSVFNFVPSAVGAENCGSDFFNFLPNNPIISEPTGIKFSESKTTPKHEVFDLTSPRSPNSGPKSKLNERKPSIKISVPAAAEKFDWIEFAKPAQPPANEVQAPRVEERKNYRGVRQRPWGKFAAEIRDPNRRGSRVWLGTFETAVQAAKAYDRAAFKLRGSKAILNFPLEAGKSPGQEAECGRKRKREANREDNQEVPVRQVKRETSQESEGTGNNRGDEVCPLTLSNWTAFWDFEGKDIMGIFDVPLLSPSSPYPSLGLAVM</sequence>
<dbReference type="PROSITE" id="PS51032">
    <property type="entry name" value="AP2_ERF"/>
    <property type="match status" value="1"/>
</dbReference>
<dbReference type="SMART" id="SM00380">
    <property type="entry name" value="AP2"/>
    <property type="match status" value="1"/>
</dbReference>
<keyword evidence="7" id="KW-0539">Nucleus</keyword>
<keyword evidence="11" id="KW-1185">Reference proteome</keyword>
<dbReference type="GO" id="GO:0003700">
    <property type="term" value="F:DNA-binding transcription factor activity"/>
    <property type="evidence" value="ECO:0007669"/>
    <property type="project" value="InterPro"/>
</dbReference>
<evidence type="ECO:0000313" key="10">
    <source>
        <dbReference type="EMBL" id="GMH09572.1"/>
    </source>
</evidence>
<dbReference type="CDD" id="cd00018">
    <property type="entry name" value="AP2"/>
    <property type="match status" value="1"/>
</dbReference>
<dbReference type="InterPro" id="IPR016177">
    <property type="entry name" value="DNA-bd_dom_sf"/>
</dbReference>
<dbReference type="SUPFAM" id="SSF54171">
    <property type="entry name" value="DNA-binding domain"/>
    <property type="match status" value="1"/>
</dbReference>
<dbReference type="GO" id="GO:0006950">
    <property type="term" value="P:response to stress"/>
    <property type="evidence" value="ECO:0007669"/>
    <property type="project" value="UniProtKB-ARBA"/>
</dbReference>
<evidence type="ECO:0000256" key="4">
    <source>
        <dbReference type="ARBA" id="ARBA00023125"/>
    </source>
</evidence>
<dbReference type="GO" id="GO:0000976">
    <property type="term" value="F:transcription cis-regulatory region binding"/>
    <property type="evidence" value="ECO:0007669"/>
    <property type="project" value="UniProtKB-ARBA"/>
</dbReference>
<dbReference type="InterPro" id="IPR036955">
    <property type="entry name" value="AP2/ERF_dom_sf"/>
</dbReference>
<evidence type="ECO:0000256" key="8">
    <source>
        <dbReference type="SAM" id="MobiDB-lite"/>
    </source>
</evidence>
<keyword evidence="4" id="KW-0238">DNA-binding</keyword>